<dbReference type="GO" id="GO:0016705">
    <property type="term" value="F:oxidoreductase activity, acting on paired donors, with incorporation or reduction of molecular oxygen"/>
    <property type="evidence" value="ECO:0007669"/>
    <property type="project" value="InterPro"/>
</dbReference>
<evidence type="ECO:0000313" key="8">
    <source>
        <dbReference type="EMBL" id="NDV31557.1"/>
    </source>
</evidence>
<dbReference type="PROSITE" id="PS51471">
    <property type="entry name" value="FE2OG_OXY"/>
    <property type="match status" value="1"/>
</dbReference>
<protein>
    <recommendedName>
        <fullName evidence="7">Fe2OG dioxygenase domain-containing protein</fullName>
    </recommendedName>
</protein>
<dbReference type="EMBL" id="GIBP01002588">
    <property type="protein sequence ID" value="NDV31557.1"/>
    <property type="molecule type" value="Transcribed_RNA"/>
</dbReference>
<name>A0A6B2L3U1_9EUKA</name>
<comment type="cofactor">
    <cofactor evidence="1">
        <name>L-ascorbate</name>
        <dbReference type="ChEBI" id="CHEBI:38290"/>
    </cofactor>
</comment>
<keyword evidence="4" id="KW-0223">Dioxygenase</keyword>
<evidence type="ECO:0000256" key="6">
    <source>
        <dbReference type="ARBA" id="ARBA00023004"/>
    </source>
</evidence>
<dbReference type="GO" id="GO:0031418">
    <property type="term" value="F:L-ascorbic acid binding"/>
    <property type="evidence" value="ECO:0007669"/>
    <property type="project" value="UniProtKB-KW"/>
</dbReference>
<evidence type="ECO:0000256" key="4">
    <source>
        <dbReference type="ARBA" id="ARBA00022964"/>
    </source>
</evidence>
<dbReference type="InterPro" id="IPR006620">
    <property type="entry name" value="Pro_4_hyd_alph"/>
</dbReference>
<keyword evidence="5" id="KW-0560">Oxidoreductase</keyword>
<dbReference type="AlphaFoldDB" id="A0A6B2L3U1"/>
<dbReference type="PANTHER" id="PTHR24014">
    <property type="entry name" value="2-OXOGLUTARATE AND IRON-DEPENDENT OXYGENASE DOMAIN-CONTAINING PROTEIN 2"/>
    <property type="match status" value="1"/>
</dbReference>
<dbReference type="SMART" id="SM00702">
    <property type="entry name" value="P4Hc"/>
    <property type="match status" value="1"/>
</dbReference>
<evidence type="ECO:0000256" key="3">
    <source>
        <dbReference type="ARBA" id="ARBA00022896"/>
    </source>
</evidence>
<keyword evidence="2" id="KW-0479">Metal-binding</keyword>
<dbReference type="GO" id="GO:0051213">
    <property type="term" value="F:dioxygenase activity"/>
    <property type="evidence" value="ECO:0007669"/>
    <property type="project" value="UniProtKB-KW"/>
</dbReference>
<keyword evidence="3" id="KW-0847">Vitamin C</keyword>
<accession>A0A6B2L3U1</accession>
<dbReference type="SUPFAM" id="SSF51197">
    <property type="entry name" value="Clavaminate synthase-like"/>
    <property type="match status" value="1"/>
</dbReference>
<feature type="domain" description="Fe2OG dioxygenase" evidence="7">
    <location>
        <begin position="313"/>
        <end position="409"/>
    </location>
</feature>
<evidence type="ECO:0000256" key="1">
    <source>
        <dbReference type="ARBA" id="ARBA00001961"/>
    </source>
</evidence>
<sequence length="454" mass="52707">MNILGELKDNKGGIVLSATNPLYSRGGNQIGRGWRWILLIESPPPPSSYSGLRYKIEVNYFPNTDIPDVRFASSIEHPAIDDHGNFNEQFMGSLNESGIVEIALLVYQLLQNPLKYVKRYTEEEVVGLWKEHEEGCSCAFFPLAYRELCLLEPTEKAARILKTMSMLNRRVEVSVDNQRTYMENRIHTITHYRPIHPELFDTNRGWHDEWFDKDFIEAIKTGTSIRIAALMKEDCKGVYSFNMLSQLYCQKLMEEIRNFENSDLPKQRPNSMNNYGLILNNIGLEPMFDIFIEVYMKPIATLLFSEFGGRSLDHHHTFVVEYKVGKDLSLDMHTDDSEVTLNVNLYDSFEGASLNFCGRRNAEHGAERKHALTYNHKKGRAVVHLGSLRHGAAPITSGERFNLIVWGRSSQYREQGRHREYYKHFEEVPDPICLSKTHDQDYKYWKHVFEDKHI</sequence>
<dbReference type="PANTHER" id="PTHR24014:SF4">
    <property type="entry name" value="2-OXOGLUTARATE AND IRON-DEPENDENT OXYGENASE DOMAIN-CONTAINING PROTEIN 2"/>
    <property type="match status" value="1"/>
</dbReference>
<proteinExistence type="predicted"/>
<dbReference type="Pfam" id="PF25238">
    <property type="entry name" value="OGFOD2-like"/>
    <property type="match status" value="1"/>
</dbReference>
<organism evidence="8">
    <name type="scientific">Arcella intermedia</name>
    <dbReference type="NCBI Taxonomy" id="1963864"/>
    <lineage>
        <taxon>Eukaryota</taxon>
        <taxon>Amoebozoa</taxon>
        <taxon>Tubulinea</taxon>
        <taxon>Elardia</taxon>
        <taxon>Arcellinida</taxon>
        <taxon>Sphaerothecina</taxon>
        <taxon>Arcellidae</taxon>
        <taxon>Arcella</taxon>
    </lineage>
</organism>
<keyword evidence="6" id="KW-0408">Iron</keyword>
<reference evidence="8" key="1">
    <citation type="journal article" date="2020" name="J. Eukaryot. Microbiol.">
        <title>De novo Sequencing, Assembly and Annotation of the Transcriptome for the Free-Living Testate Amoeba Arcella intermedia.</title>
        <authorList>
            <person name="Ribeiro G.M."/>
            <person name="Porfirio-Sousa A.L."/>
            <person name="Maurer-Alcala X.X."/>
            <person name="Katz L.A."/>
            <person name="Lahr D.J.G."/>
        </authorList>
    </citation>
    <scope>NUCLEOTIDE SEQUENCE</scope>
</reference>
<evidence type="ECO:0000259" key="7">
    <source>
        <dbReference type="PROSITE" id="PS51471"/>
    </source>
</evidence>
<dbReference type="Gene3D" id="2.60.120.620">
    <property type="entry name" value="q2cbj1_9rhob like domain"/>
    <property type="match status" value="1"/>
</dbReference>
<evidence type="ECO:0000256" key="5">
    <source>
        <dbReference type="ARBA" id="ARBA00023002"/>
    </source>
</evidence>
<evidence type="ECO:0000256" key="2">
    <source>
        <dbReference type="ARBA" id="ARBA00022723"/>
    </source>
</evidence>
<dbReference type="GO" id="GO:0005506">
    <property type="term" value="F:iron ion binding"/>
    <property type="evidence" value="ECO:0007669"/>
    <property type="project" value="InterPro"/>
</dbReference>
<dbReference type="InterPro" id="IPR005123">
    <property type="entry name" value="Oxoglu/Fe-dep_dioxygenase_dom"/>
</dbReference>